<evidence type="ECO:0000256" key="2">
    <source>
        <dbReference type="ARBA" id="ARBA00022692"/>
    </source>
</evidence>
<dbReference type="EMBL" id="JAFCMP010000290">
    <property type="protein sequence ID" value="KAG5181867.1"/>
    <property type="molecule type" value="Genomic_DNA"/>
</dbReference>
<keyword evidence="3 5" id="KW-1133">Transmembrane helix</keyword>
<dbReference type="SUPFAM" id="SSF144091">
    <property type="entry name" value="Rhomboid-like"/>
    <property type="match status" value="1"/>
</dbReference>
<evidence type="ECO:0000313" key="7">
    <source>
        <dbReference type="Proteomes" id="UP000664859"/>
    </source>
</evidence>
<evidence type="ECO:0000313" key="6">
    <source>
        <dbReference type="EMBL" id="KAG5181867.1"/>
    </source>
</evidence>
<dbReference type="InterPro" id="IPR035952">
    <property type="entry name" value="Rhomboid-like_sf"/>
</dbReference>
<accession>A0A835YXH1</accession>
<dbReference type="AlphaFoldDB" id="A0A835YXH1"/>
<keyword evidence="2 5" id="KW-0812">Transmembrane</keyword>
<evidence type="ECO:0000256" key="1">
    <source>
        <dbReference type="ARBA" id="ARBA00004141"/>
    </source>
</evidence>
<keyword evidence="4 5" id="KW-0472">Membrane</keyword>
<evidence type="ECO:0000256" key="5">
    <source>
        <dbReference type="SAM" id="Phobius"/>
    </source>
</evidence>
<evidence type="ECO:0000256" key="4">
    <source>
        <dbReference type="ARBA" id="ARBA00023136"/>
    </source>
</evidence>
<protein>
    <submittedName>
        <fullName evidence="6">Uncharacterized protein</fullName>
    </submittedName>
</protein>
<sequence length="132" mass="13948">MALLRQLGTGMLGARRFLQLYIAGGAFSNLCHAGMPLIARAYGGHVQDSLHCGADGPLLSIFGWFVSRNPAATVSLFGVVPLPAGLCGVGYLLYEAYTLQTQGVAPGTGSRMGAFASGVMYAFFTRGSIRRW</sequence>
<dbReference type="GO" id="GO:0016020">
    <property type="term" value="C:membrane"/>
    <property type="evidence" value="ECO:0007669"/>
    <property type="project" value="UniProtKB-SubCell"/>
</dbReference>
<dbReference type="Gene3D" id="1.20.1540.10">
    <property type="entry name" value="Rhomboid-like"/>
    <property type="match status" value="1"/>
</dbReference>
<dbReference type="OrthoDB" id="418595at2759"/>
<evidence type="ECO:0000256" key="3">
    <source>
        <dbReference type="ARBA" id="ARBA00022989"/>
    </source>
</evidence>
<feature type="transmembrane region" description="Helical" evidence="5">
    <location>
        <begin position="74"/>
        <end position="94"/>
    </location>
</feature>
<reference evidence="6" key="1">
    <citation type="submission" date="2021-02" db="EMBL/GenBank/DDBJ databases">
        <title>First Annotated Genome of the Yellow-green Alga Tribonema minus.</title>
        <authorList>
            <person name="Mahan K.M."/>
        </authorList>
    </citation>
    <scope>NUCLEOTIDE SEQUENCE</scope>
    <source>
        <strain evidence="6">UTEX B ZZ1240</strain>
    </source>
</reference>
<proteinExistence type="predicted"/>
<organism evidence="6 7">
    <name type="scientific">Tribonema minus</name>
    <dbReference type="NCBI Taxonomy" id="303371"/>
    <lineage>
        <taxon>Eukaryota</taxon>
        <taxon>Sar</taxon>
        <taxon>Stramenopiles</taxon>
        <taxon>Ochrophyta</taxon>
        <taxon>PX clade</taxon>
        <taxon>Xanthophyceae</taxon>
        <taxon>Tribonematales</taxon>
        <taxon>Tribonemataceae</taxon>
        <taxon>Tribonema</taxon>
    </lineage>
</organism>
<comment type="caution">
    <text evidence="6">The sequence shown here is derived from an EMBL/GenBank/DDBJ whole genome shotgun (WGS) entry which is preliminary data.</text>
</comment>
<dbReference type="Proteomes" id="UP000664859">
    <property type="component" value="Unassembled WGS sequence"/>
</dbReference>
<name>A0A835YXH1_9STRA</name>
<comment type="subcellular location">
    <subcellularLocation>
        <location evidence="1">Membrane</location>
        <topology evidence="1">Multi-pass membrane protein</topology>
    </subcellularLocation>
</comment>
<feature type="transmembrane region" description="Helical" evidence="5">
    <location>
        <begin position="20"/>
        <end position="39"/>
    </location>
</feature>
<gene>
    <name evidence="6" type="ORF">JKP88DRAFT_263489</name>
</gene>
<keyword evidence="7" id="KW-1185">Reference proteome</keyword>